<dbReference type="AlphaFoldDB" id="A0A9W4SRG7"/>
<proteinExistence type="predicted"/>
<sequence>MGNRLVKPEQIFEISQIRNIIKKFKKPIIQRLKRKYQENPDYPFDAKFMCKIDAYFRYIWNSYFSSPVERTLHNGAFILDLRCGTGTFLLDLCSQYQSSNFVGIDRRDDYFPRDLSKNSKNVKFIKHDILDGIPYADNTFDFIYMRFMMKYFTEAEWKTNIIPEIFRVCKRGGWIEIVDSDLNIYNAGPCTESYHRTCTNKFGLNYRVELDRLQDIMNIYKDIGITIIKEKINPWYPIQLQKSNKSFEMAAEFLNLLYPLMSNELKLNIEDYENLSRHIIKEIAENKTPNDLIGSI</sequence>
<name>A0A9W4SRG7_9GLOM</name>
<dbReference type="Proteomes" id="UP001153678">
    <property type="component" value="Unassembled WGS sequence"/>
</dbReference>
<dbReference type="PANTHER" id="PTHR43591">
    <property type="entry name" value="METHYLTRANSFERASE"/>
    <property type="match status" value="1"/>
</dbReference>
<dbReference type="CDD" id="cd02440">
    <property type="entry name" value="AdoMet_MTases"/>
    <property type="match status" value="1"/>
</dbReference>
<dbReference type="EMBL" id="CAMKVN010001949">
    <property type="protein sequence ID" value="CAI2178919.1"/>
    <property type="molecule type" value="Genomic_DNA"/>
</dbReference>
<keyword evidence="3" id="KW-1185">Reference proteome</keyword>
<dbReference type="OrthoDB" id="184880at2759"/>
<dbReference type="SUPFAM" id="SSF53335">
    <property type="entry name" value="S-adenosyl-L-methionine-dependent methyltransferases"/>
    <property type="match status" value="1"/>
</dbReference>
<accession>A0A9W4SRG7</accession>
<evidence type="ECO:0000259" key="1">
    <source>
        <dbReference type="Pfam" id="PF13649"/>
    </source>
</evidence>
<evidence type="ECO:0000313" key="2">
    <source>
        <dbReference type="EMBL" id="CAI2178919.1"/>
    </source>
</evidence>
<comment type="caution">
    <text evidence="2">The sequence shown here is derived from an EMBL/GenBank/DDBJ whole genome shotgun (WGS) entry which is preliminary data.</text>
</comment>
<feature type="domain" description="Methyltransferase" evidence="1">
    <location>
        <begin position="78"/>
        <end position="173"/>
    </location>
</feature>
<dbReference type="InterPro" id="IPR029063">
    <property type="entry name" value="SAM-dependent_MTases_sf"/>
</dbReference>
<dbReference type="InterPro" id="IPR041698">
    <property type="entry name" value="Methyltransf_25"/>
</dbReference>
<organism evidence="2 3">
    <name type="scientific">Funneliformis geosporum</name>
    <dbReference type="NCBI Taxonomy" id="1117311"/>
    <lineage>
        <taxon>Eukaryota</taxon>
        <taxon>Fungi</taxon>
        <taxon>Fungi incertae sedis</taxon>
        <taxon>Mucoromycota</taxon>
        <taxon>Glomeromycotina</taxon>
        <taxon>Glomeromycetes</taxon>
        <taxon>Glomerales</taxon>
        <taxon>Glomeraceae</taxon>
        <taxon>Funneliformis</taxon>
    </lineage>
</organism>
<protein>
    <submittedName>
        <fullName evidence="2">10167_t:CDS:1</fullName>
    </submittedName>
</protein>
<evidence type="ECO:0000313" key="3">
    <source>
        <dbReference type="Proteomes" id="UP001153678"/>
    </source>
</evidence>
<reference evidence="2" key="1">
    <citation type="submission" date="2022-08" db="EMBL/GenBank/DDBJ databases">
        <authorList>
            <person name="Kallberg Y."/>
            <person name="Tangrot J."/>
            <person name="Rosling A."/>
        </authorList>
    </citation>
    <scope>NUCLEOTIDE SEQUENCE</scope>
    <source>
        <strain evidence="2">Wild A</strain>
    </source>
</reference>
<gene>
    <name evidence="2" type="ORF">FWILDA_LOCUS8828</name>
</gene>
<dbReference type="Pfam" id="PF13649">
    <property type="entry name" value="Methyltransf_25"/>
    <property type="match status" value="1"/>
</dbReference>
<dbReference type="Gene3D" id="3.40.50.150">
    <property type="entry name" value="Vaccinia Virus protein VP39"/>
    <property type="match status" value="1"/>
</dbReference>